<evidence type="ECO:0000313" key="3">
    <source>
        <dbReference type="Proteomes" id="UP001596504"/>
    </source>
</evidence>
<sequence>MLSAGWVLLAAWLQLVRGSGLGAADVVWAEDGGVFLDDALRTTTWQALTAPHAGYLQLVARLAAEPVSLLPPTRMATGLAVVAALVVGLVSLLVWFASARVLAAPWARVLATALVPLLPQAGFEVNASVANLHWYLAYAAFWILLASPRSTRGRIAGAAVGALAVLSDPLAVLVLPAALVGAALRHRVALATPAAMLLALVPQVHAYSQTTTMAWAETRLGDLPRIYGLRVLTSGAVGDRALGPVYEQFGTPVVALVSAGVLAVLAALAARSDRAARLTAAVAIEISVLYLCVPVGVRGGVVGGTGALLDRDPFSLGGSRYTIVPILLLWVAVLVLADSTTRRWRGGRALPVAAGIAALLVAQLLGDWAGASVRSRGPVWVADVQRAAAICREPRHLRPPQVAPVFADPPGADEVVITVAPQVGADPFGVVLPCSVLS</sequence>
<feature type="transmembrane region" description="Helical" evidence="1">
    <location>
        <begin position="282"/>
        <end position="301"/>
    </location>
</feature>
<name>A0ABW2LKX3_9PSEU</name>
<comment type="caution">
    <text evidence="2">The sequence shown here is derived from an EMBL/GenBank/DDBJ whole genome shotgun (WGS) entry which is preliminary data.</text>
</comment>
<feature type="transmembrane region" description="Helical" evidence="1">
    <location>
        <begin position="158"/>
        <end position="184"/>
    </location>
</feature>
<reference evidence="3" key="1">
    <citation type="journal article" date="2019" name="Int. J. Syst. Evol. Microbiol.">
        <title>The Global Catalogue of Microorganisms (GCM) 10K type strain sequencing project: providing services to taxonomists for standard genome sequencing and annotation.</title>
        <authorList>
            <consortium name="The Broad Institute Genomics Platform"/>
            <consortium name="The Broad Institute Genome Sequencing Center for Infectious Disease"/>
            <person name="Wu L."/>
            <person name="Ma J."/>
        </authorList>
    </citation>
    <scope>NUCLEOTIDE SEQUENCE [LARGE SCALE GENOMIC DNA]</scope>
    <source>
        <strain evidence="3">WLHS5</strain>
    </source>
</reference>
<protein>
    <submittedName>
        <fullName evidence="2">Glucosyltransferase</fullName>
    </submittedName>
</protein>
<dbReference type="RefSeq" id="WP_380668393.1">
    <property type="nucleotide sequence ID" value="NZ_JBHTCJ010000006.1"/>
</dbReference>
<gene>
    <name evidence="2" type="ORF">ACFQRI_13790</name>
</gene>
<evidence type="ECO:0000313" key="2">
    <source>
        <dbReference type="EMBL" id="MFC7342474.1"/>
    </source>
</evidence>
<feature type="transmembrane region" description="Helical" evidence="1">
    <location>
        <begin position="75"/>
        <end position="96"/>
    </location>
</feature>
<accession>A0ABW2LKX3</accession>
<keyword evidence="3" id="KW-1185">Reference proteome</keyword>
<keyword evidence="1" id="KW-0812">Transmembrane</keyword>
<feature type="transmembrane region" description="Helical" evidence="1">
    <location>
        <begin position="321"/>
        <end position="337"/>
    </location>
</feature>
<feature type="transmembrane region" description="Helical" evidence="1">
    <location>
        <begin position="103"/>
        <end position="123"/>
    </location>
</feature>
<evidence type="ECO:0000256" key="1">
    <source>
        <dbReference type="SAM" id="Phobius"/>
    </source>
</evidence>
<feature type="transmembrane region" description="Helical" evidence="1">
    <location>
        <begin position="349"/>
        <end position="366"/>
    </location>
</feature>
<feature type="transmembrane region" description="Helical" evidence="1">
    <location>
        <begin position="129"/>
        <end position="146"/>
    </location>
</feature>
<organism evidence="2 3">
    <name type="scientific">Saccharopolyspora griseoalba</name>
    <dbReference type="NCBI Taxonomy" id="1431848"/>
    <lineage>
        <taxon>Bacteria</taxon>
        <taxon>Bacillati</taxon>
        <taxon>Actinomycetota</taxon>
        <taxon>Actinomycetes</taxon>
        <taxon>Pseudonocardiales</taxon>
        <taxon>Pseudonocardiaceae</taxon>
        <taxon>Saccharopolyspora</taxon>
    </lineage>
</organism>
<keyword evidence="1" id="KW-0472">Membrane</keyword>
<proteinExistence type="predicted"/>
<dbReference type="EMBL" id="JBHTCJ010000006">
    <property type="protein sequence ID" value="MFC7342474.1"/>
    <property type="molecule type" value="Genomic_DNA"/>
</dbReference>
<dbReference type="Proteomes" id="UP001596504">
    <property type="component" value="Unassembled WGS sequence"/>
</dbReference>
<keyword evidence="1" id="KW-1133">Transmembrane helix</keyword>
<feature type="transmembrane region" description="Helical" evidence="1">
    <location>
        <begin position="249"/>
        <end position="270"/>
    </location>
</feature>